<proteinExistence type="predicted"/>
<sequence length="145" mass="16348">MPTPPESRDRGCVAAGFEATGIYPLNPQRVLQGLRRPITPPESFKPTAIRTRTPTSLGSLRTAVYYFYQGNQALLQPIIRAGEALALEVEMYRIENQALAQHLHKQRTRQRQVSECPLKQDNWPGFQALEHEHEQSANESAPLSD</sequence>
<evidence type="ECO:0000256" key="1">
    <source>
        <dbReference type="SAM" id="MobiDB-lite"/>
    </source>
</evidence>
<accession>A0A8A1M8Q7</accession>
<dbReference type="AlphaFoldDB" id="A0A8A1M8Q7"/>
<gene>
    <name evidence="2" type="ORF">I7I51_02629</name>
</gene>
<dbReference type="VEuPathDB" id="FungiDB:I7I51_02629"/>
<dbReference type="OrthoDB" id="8058166at2759"/>
<organism evidence="2 3">
    <name type="scientific">Ajellomyces capsulatus</name>
    <name type="common">Darling's disease fungus</name>
    <name type="synonym">Histoplasma capsulatum</name>
    <dbReference type="NCBI Taxonomy" id="5037"/>
    <lineage>
        <taxon>Eukaryota</taxon>
        <taxon>Fungi</taxon>
        <taxon>Dikarya</taxon>
        <taxon>Ascomycota</taxon>
        <taxon>Pezizomycotina</taxon>
        <taxon>Eurotiomycetes</taxon>
        <taxon>Eurotiomycetidae</taxon>
        <taxon>Onygenales</taxon>
        <taxon>Ajellomycetaceae</taxon>
        <taxon>Histoplasma</taxon>
    </lineage>
</organism>
<protein>
    <submittedName>
        <fullName evidence="2">Uncharacterized protein</fullName>
    </submittedName>
</protein>
<dbReference type="Proteomes" id="UP000663671">
    <property type="component" value="Chromosome 7"/>
</dbReference>
<evidence type="ECO:0000313" key="2">
    <source>
        <dbReference type="EMBL" id="QSS62886.1"/>
    </source>
</evidence>
<name>A0A8A1M8Q7_AJECA</name>
<dbReference type="EMBL" id="CP069112">
    <property type="protein sequence ID" value="QSS62886.1"/>
    <property type="molecule type" value="Genomic_DNA"/>
</dbReference>
<feature type="region of interest" description="Disordered" evidence="1">
    <location>
        <begin position="124"/>
        <end position="145"/>
    </location>
</feature>
<reference evidence="2" key="1">
    <citation type="submission" date="2021-01" db="EMBL/GenBank/DDBJ databases">
        <title>Chromosome-level genome assembly of a human fungal pathogen reveals clustering of transcriptionally co-regulated genes.</title>
        <authorList>
            <person name="Voorhies M."/>
            <person name="Cohen S."/>
            <person name="Shea T.P."/>
            <person name="Petrus S."/>
            <person name="Munoz J.F."/>
            <person name="Poplawski S."/>
            <person name="Goldman W.E."/>
            <person name="Michael T."/>
            <person name="Cuomo C.A."/>
            <person name="Sil A."/>
            <person name="Beyhan S."/>
        </authorList>
    </citation>
    <scope>NUCLEOTIDE SEQUENCE</scope>
    <source>
        <strain evidence="2">WU24</strain>
    </source>
</reference>
<evidence type="ECO:0000313" key="3">
    <source>
        <dbReference type="Proteomes" id="UP000663671"/>
    </source>
</evidence>